<dbReference type="CDD" id="cd19756">
    <property type="entry name" value="Bbox2"/>
    <property type="match status" value="1"/>
</dbReference>
<feature type="repeat" description="NHL" evidence="7">
    <location>
        <begin position="624"/>
        <end position="667"/>
    </location>
</feature>
<dbReference type="InterPro" id="IPR001841">
    <property type="entry name" value="Znf_RING"/>
</dbReference>
<evidence type="ECO:0000256" key="2">
    <source>
        <dbReference type="ARBA" id="ARBA00022723"/>
    </source>
</evidence>
<dbReference type="Gene3D" id="3.30.40.10">
    <property type="entry name" value="Zinc/RING finger domain, C3HC4 (zinc finger)"/>
    <property type="match status" value="1"/>
</dbReference>
<evidence type="ECO:0000313" key="13">
    <source>
        <dbReference type="Proteomes" id="UP000015101"/>
    </source>
</evidence>
<dbReference type="InterPro" id="IPR047153">
    <property type="entry name" value="TRIM45/56/19-like"/>
</dbReference>
<feature type="compositionally biased region" description="Polar residues" evidence="8">
    <location>
        <begin position="394"/>
        <end position="406"/>
    </location>
</feature>
<dbReference type="InParanoid" id="T1FTH2"/>
<dbReference type="PANTHER" id="PTHR25462">
    <property type="entry name" value="BONUS, ISOFORM C-RELATED"/>
    <property type="match status" value="1"/>
</dbReference>
<evidence type="ECO:0000256" key="7">
    <source>
        <dbReference type="PROSITE-ProRule" id="PRU00504"/>
    </source>
</evidence>
<dbReference type="AlphaFoldDB" id="T1FTH2"/>
<dbReference type="SUPFAM" id="SSF57850">
    <property type="entry name" value="RING/U-box"/>
    <property type="match status" value="1"/>
</dbReference>
<reference evidence="13" key="1">
    <citation type="submission" date="2012-12" db="EMBL/GenBank/DDBJ databases">
        <authorList>
            <person name="Hellsten U."/>
            <person name="Grimwood J."/>
            <person name="Chapman J.A."/>
            <person name="Shapiro H."/>
            <person name="Aerts A."/>
            <person name="Otillar R.P."/>
            <person name="Terry A.Y."/>
            <person name="Boore J.L."/>
            <person name="Simakov O."/>
            <person name="Marletaz F."/>
            <person name="Cho S.-J."/>
            <person name="Edsinger-Gonzales E."/>
            <person name="Havlak P."/>
            <person name="Kuo D.-H."/>
            <person name="Larsson T."/>
            <person name="Lv J."/>
            <person name="Arendt D."/>
            <person name="Savage R."/>
            <person name="Osoegawa K."/>
            <person name="de Jong P."/>
            <person name="Lindberg D.R."/>
            <person name="Seaver E.C."/>
            <person name="Weisblat D.A."/>
            <person name="Putnam N.H."/>
            <person name="Grigoriev I.V."/>
            <person name="Rokhsar D.S."/>
        </authorList>
    </citation>
    <scope>NUCLEOTIDE SEQUENCE</scope>
</reference>
<sequence length="715" mass="80178">MSSKRSSVLAVNFSAATTSSPSDGNLGTCNEPSPSEFEELLQCMICFESFNDPKILNCAHTFCAKCLDDYHATYATQKRAVSGNIPCPTCRELTPWPENGVEGLRRDFKIYQIEELLKNMSVLSQSNSGQSLNVCNYCNALDKKVQAKNYCFNCEKSYCTPCMGKHSKNQLFNNHKVISLPTKNSSDFPCKYHPNEIIKYFCKSCDTVACTLCLLDQHNNHNAIEIKQMINEQLSDINFLMAGVNEKKDELMKELEILEPITKNCSKSIDEAEKLIRSRSETIIREVKNKEIVMLKTLDNIKNSKLKHLEKEIDRIKFNLNKLKGIESMMKNSTMTPSKSLRTYDLLIQRMRTILDVDSQLDVNNLSQNSIFVKFKPGSEEFNFGNLDEKRFSNTAQQSQLNQTPASYPELRSRSKTQPNLELNDPKYLKPCLKRSISKDENRAKLNFEILVHGSKSGELNKPLWVASLLEYKFVVSDGGNKRLQIFDQLGKSVNVILAKSLEPLGIAVTMKNNIITADTDQKRIQVFSPDGKSISKWGLGKFFNPCGVAVCPNGSIIVSDVGDNSVSVYKNENTCVFRLGISAQPELQFKEPFYVASGQNNEIIVSDSKNHCVKIFDSGGQFVAKIGSEGSKDGEFKSPRGVCTSVEGYIIVADQENNRVTMLTREGSFVKHLLTSADGIKSPQGVCLTRKKKLAVTEFDPPKYSTLKVFDVTI</sequence>
<reference evidence="11 13" key="2">
    <citation type="journal article" date="2013" name="Nature">
        <title>Insights into bilaterian evolution from three spiralian genomes.</title>
        <authorList>
            <person name="Simakov O."/>
            <person name="Marletaz F."/>
            <person name="Cho S.J."/>
            <person name="Edsinger-Gonzales E."/>
            <person name="Havlak P."/>
            <person name="Hellsten U."/>
            <person name="Kuo D.H."/>
            <person name="Larsson T."/>
            <person name="Lv J."/>
            <person name="Arendt D."/>
            <person name="Savage R."/>
            <person name="Osoegawa K."/>
            <person name="de Jong P."/>
            <person name="Grimwood J."/>
            <person name="Chapman J.A."/>
            <person name="Shapiro H."/>
            <person name="Aerts A."/>
            <person name="Otillar R.P."/>
            <person name="Terry A.Y."/>
            <person name="Boore J.L."/>
            <person name="Grigoriev I.V."/>
            <person name="Lindberg D.R."/>
            <person name="Seaver E.C."/>
            <person name="Weisblat D.A."/>
            <person name="Putnam N.H."/>
            <person name="Rokhsar D.S."/>
        </authorList>
    </citation>
    <scope>NUCLEOTIDE SEQUENCE</scope>
</reference>
<evidence type="ECO:0000313" key="12">
    <source>
        <dbReference type="EnsemblMetazoa" id="HelroP191975"/>
    </source>
</evidence>
<keyword evidence="5" id="KW-0862">Zinc</keyword>
<evidence type="ECO:0000259" key="9">
    <source>
        <dbReference type="PROSITE" id="PS50089"/>
    </source>
</evidence>
<dbReference type="InterPro" id="IPR001258">
    <property type="entry name" value="NHL_repeat"/>
</dbReference>
<feature type="domain" description="B box-type" evidence="10">
    <location>
        <begin position="185"/>
        <end position="226"/>
    </location>
</feature>
<evidence type="ECO:0000313" key="11">
    <source>
        <dbReference type="EMBL" id="ESO03259.1"/>
    </source>
</evidence>
<dbReference type="Pfam" id="PF01436">
    <property type="entry name" value="NHL"/>
    <property type="match status" value="1"/>
</dbReference>
<feature type="repeat" description="NHL" evidence="7">
    <location>
        <begin position="504"/>
        <end position="531"/>
    </location>
</feature>
<dbReference type="SMART" id="SM00336">
    <property type="entry name" value="BBOX"/>
    <property type="match status" value="2"/>
</dbReference>
<name>T1FTH2_HELRO</name>
<dbReference type="InterPro" id="IPR000315">
    <property type="entry name" value="Znf_B-box"/>
</dbReference>
<dbReference type="GO" id="GO:0061630">
    <property type="term" value="F:ubiquitin protein ligase activity"/>
    <property type="evidence" value="ECO:0000318"/>
    <property type="project" value="GO_Central"/>
</dbReference>
<dbReference type="InterPro" id="IPR011042">
    <property type="entry name" value="6-blade_b-propeller_TolB-like"/>
</dbReference>
<dbReference type="Proteomes" id="UP000015101">
    <property type="component" value="Unassembled WGS sequence"/>
</dbReference>
<feature type="repeat" description="NHL" evidence="7">
    <location>
        <begin position="601"/>
        <end position="620"/>
    </location>
</feature>
<feature type="domain" description="B box-type" evidence="10">
    <location>
        <begin position="130"/>
        <end position="180"/>
    </location>
</feature>
<keyword evidence="3" id="KW-0677">Repeat</keyword>
<dbReference type="SUPFAM" id="SSF101898">
    <property type="entry name" value="NHL repeat"/>
    <property type="match status" value="1"/>
</dbReference>
<feature type="domain" description="RING-type" evidence="9">
    <location>
        <begin position="43"/>
        <end position="91"/>
    </location>
</feature>
<evidence type="ECO:0000259" key="10">
    <source>
        <dbReference type="PROSITE" id="PS50119"/>
    </source>
</evidence>
<dbReference type="eggNOG" id="KOG2177">
    <property type="taxonomic scope" value="Eukaryota"/>
</dbReference>
<dbReference type="InterPro" id="IPR027370">
    <property type="entry name" value="Znf-RING_euk"/>
</dbReference>
<dbReference type="Pfam" id="PF13445">
    <property type="entry name" value="zf-RING_UBOX"/>
    <property type="match status" value="1"/>
</dbReference>
<dbReference type="OrthoDB" id="10039644at2759"/>
<dbReference type="RefSeq" id="XP_009018407.1">
    <property type="nucleotide sequence ID" value="XM_009020159.1"/>
</dbReference>
<dbReference type="SMART" id="SM00184">
    <property type="entry name" value="RING"/>
    <property type="match status" value="1"/>
</dbReference>
<dbReference type="InterPro" id="IPR013083">
    <property type="entry name" value="Znf_RING/FYVE/PHD"/>
</dbReference>
<dbReference type="EMBL" id="KB096633">
    <property type="protein sequence ID" value="ESO03259.1"/>
    <property type="molecule type" value="Genomic_DNA"/>
</dbReference>
<dbReference type="Gene3D" id="2.120.10.30">
    <property type="entry name" value="TolB, C-terminal domain"/>
    <property type="match status" value="2"/>
</dbReference>
<dbReference type="Gene3D" id="3.30.160.60">
    <property type="entry name" value="Classic Zinc Finger"/>
    <property type="match status" value="1"/>
</dbReference>
<dbReference type="PROSITE" id="PS51125">
    <property type="entry name" value="NHL"/>
    <property type="match status" value="4"/>
</dbReference>
<dbReference type="CDD" id="cd19757">
    <property type="entry name" value="Bbox1"/>
    <property type="match status" value="1"/>
</dbReference>
<dbReference type="STRING" id="6412.T1FTH2"/>
<dbReference type="CDD" id="cd05819">
    <property type="entry name" value="NHL"/>
    <property type="match status" value="1"/>
</dbReference>
<keyword evidence="4 6" id="KW-0863">Zinc-finger</keyword>
<dbReference type="PROSITE" id="PS50089">
    <property type="entry name" value="ZF_RING_2"/>
    <property type="match status" value="1"/>
</dbReference>
<dbReference type="Gene3D" id="4.10.830.40">
    <property type="match status" value="1"/>
</dbReference>
<dbReference type="SUPFAM" id="SSF57845">
    <property type="entry name" value="B-box zinc-binding domain"/>
    <property type="match status" value="1"/>
</dbReference>
<keyword evidence="13" id="KW-1185">Reference proteome</keyword>
<feature type="region of interest" description="Disordered" evidence="8">
    <location>
        <begin position="394"/>
        <end position="424"/>
    </location>
</feature>
<evidence type="ECO:0000256" key="3">
    <source>
        <dbReference type="ARBA" id="ARBA00022737"/>
    </source>
</evidence>
<evidence type="ECO:0000256" key="4">
    <source>
        <dbReference type="ARBA" id="ARBA00022771"/>
    </source>
</evidence>
<organism evidence="12 13">
    <name type="scientific">Helobdella robusta</name>
    <name type="common">Californian leech</name>
    <dbReference type="NCBI Taxonomy" id="6412"/>
    <lineage>
        <taxon>Eukaryota</taxon>
        <taxon>Metazoa</taxon>
        <taxon>Spiralia</taxon>
        <taxon>Lophotrochozoa</taxon>
        <taxon>Annelida</taxon>
        <taxon>Clitellata</taxon>
        <taxon>Hirudinea</taxon>
        <taxon>Rhynchobdellida</taxon>
        <taxon>Glossiphoniidae</taxon>
        <taxon>Helobdella</taxon>
    </lineage>
</organism>
<evidence type="ECO:0000256" key="1">
    <source>
        <dbReference type="ARBA" id="ARBA00022553"/>
    </source>
</evidence>
<dbReference type="PROSITE" id="PS00518">
    <property type="entry name" value="ZF_RING_1"/>
    <property type="match status" value="1"/>
</dbReference>
<keyword evidence="1" id="KW-0597">Phosphoprotein</keyword>
<keyword evidence="2" id="KW-0479">Metal-binding</keyword>
<reference evidence="12" key="3">
    <citation type="submission" date="2015-06" db="UniProtKB">
        <authorList>
            <consortium name="EnsemblMetazoa"/>
        </authorList>
    </citation>
    <scope>IDENTIFICATION</scope>
</reference>
<dbReference type="PROSITE" id="PS50119">
    <property type="entry name" value="ZF_BBOX"/>
    <property type="match status" value="2"/>
</dbReference>
<dbReference type="InterPro" id="IPR011011">
    <property type="entry name" value="Znf_FYVE_PHD"/>
</dbReference>
<proteinExistence type="predicted"/>
<evidence type="ECO:0000256" key="8">
    <source>
        <dbReference type="SAM" id="MobiDB-lite"/>
    </source>
</evidence>
<dbReference type="Pfam" id="PF00643">
    <property type="entry name" value="zf-B_box"/>
    <property type="match status" value="1"/>
</dbReference>
<dbReference type="KEGG" id="hro:HELRODRAFT_191975"/>
<evidence type="ECO:0000256" key="6">
    <source>
        <dbReference type="PROSITE-ProRule" id="PRU00024"/>
    </source>
</evidence>
<dbReference type="GeneID" id="20212119"/>
<protein>
    <recommendedName>
        <fullName evidence="14">RING-type domain-containing protein</fullName>
    </recommendedName>
</protein>
<feature type="repeat" description="NHL" evidence="7">
    <location>
        <begin position="532"/>
        <end position="573"/>
    </location>
</feature>
<evidence type="ECO:0008006" key="14">
    <source>
        <dbReference type="Google" id="ProtNLM"/>
    </source>
</evidence>
<evidence type="ECO:0000256" key="5">
    <source>
        <dbReference type="ARBA" id="ARBA00022833"/>
    </source>
</evidence>
<dbReference type="EnsemblMetazoa" id="HelroT191975">
    <property type="protein sequence ID" value="HelroP191975"/>
    <property type="gene ID" value="HelroG191975"/>
</dbReference>
<gene>
    <name evidence="12" type="primary">20212119</name>
    <name evidence="11" type="ORF">HELRODRAFT_191975</name>
</gene>
<dbReference type="GO" id="GO:0005654">
    <property type="term" value="C:nucleoplasm"/>
    <property type="evidence" value="ECO:0000318"/>
    <property type="project" value="GO_Central"/>
</dbReference>
<dbReference type="SUPFAM" id="SSF57903">
    <property type="entry name" value="FYVE/PHD zinc finger"/>
    <property type="match status" value="1"/>
</dbReference>
<accession>T1FTH2</accession>
<dbReference type="OMA" id="RICILNT"/>
<dbReference type="CTD" id="20212119"/>
<dbReference type="EMBL" id="AMQM01004589">
    <property type="status" value="NOT_ANNOTATED_CDS"/>
    <property type="molecule type" value="Genomic_DNA"/>
</dbReference>
<dbReference type="HOGENOM" id="CLU_008645_6_1_1"/>
<dbReference type="InterPro" id="IPR017907">
    <property type="entry name" value="Znf_RING_CS"/>
</dbReference>
<dbReference type="PANTHER" id="PTHR25462:SF305">
    <property type="entry name" value="RING-TYPE DOMAIN-CONTAINING PROTEIN"/>
    <property type="match status" value="1"/>
</dbReference>
<dbReference type="GO" id="GO:0008270">
    <property type="term" value="F:zinc ion binding"/>
    <property type="evidence" value="ECO:0007669"/>
    <property type="project" value="UniProtKB-KW"/>
</dbReference>